<dbReference type="PANTHER" id="PTHR30006:SF2">
    <property type="entry name" value="ABC TRANSPORTER SUBSTRATE-BINDING PROTEIN"/>
    <property type="match status" value="1"/>
</dbReference>
<dbReference type="EMBL" id="JBHSWD010000001">
    <property type="protein sequence ID" value="MFC6590790.1"/>
    <property type="molecule type" value="Genomic_DNA"/>
</dbReference>
<comment type="caution">
    <text evidence="2">The sequence shown here is derived from an EMBL/GenBank/DDBJ whole genome shotgun (WGS) entry which is preliminary data.</text>
</comment>
<sequence>MLNRLILTKQAPVADVVYGLDNSMLPKAKAEGLLEPYLSPAQAQVPPEYRLSEEGLLNTVDYGLVALNYDRAAWAKTNLPLPKSLDDFRKPEYASQLVVPSPATSSPGLGFLLATVNHYGEDGAMQWWKEAKKGGLKVVKGWTEAYYTEFTRAGGRFPAVLSYGSSPAAEVYYAEGYDPAKLPAEAPTANLFLPGSTYVQLEGAGILKGASNGAAARAFIDWLLSPEVQRDIPTQMWVYPAVPGTELDPVFKLAETVQAAPVKAEVTENPQRLIDRWVEEVQRQ</sequence>
<reference evidence="3" key="1">
    <citation type="journal article" date="2019" name="Int. J. Syst. Evol. Microbiol.">
        <title>The Global Catalogue of Microorganisms (GCM) 10K type strain sequencing project: providing services to taxonomists for standard genome sequencing and annotation.</title>
        <authorList>
            <consortium name="The Broad Institute Genomics Platform"/>
            <consortium name="The Broad Institute Genome Sequencing Center for Infectious Disease"/>
            <person name="Wu L."/>
            <person name="Ma J."/>
        </authorList>
    </citation>
    <scope>NUCLEOTIDE SEQUENCE [LARGE SCALE GENOMIC DNA]</scope>
    <source>
        <strain evidence="3">CGMCC 1.15772</strain>
    </source>
</reference>
<dbReference type="Pfam" id="PF13343">
    <property type="entry name" value="SBP_bac_6"/>
    <property type="match status" value="1"/>
</dbReference>
<organism evidence="2 3">
    <name type="scientific">Deinococcus lacus</name>
    <dbReference type="NCBI Taxonomy" id="392561"/>
    <lineage>
        <taxon>Bacteria</taxon>
        <taxon>Thermotogati</taxon>
        <taxon>Deinococcota</taxon>
        <taxon>Deinococci</taxon>
        <taxon>Deinococcales</taxon>
        <taxon>Deinococcaceae</taxon>
        <taxon>Deinococcus</taxon>
    </lineage>
</organism>
<evidence type="ECO:0000256" key="1">
    <source>
        <dbReference type="ARBA" id="ARBA00022729"/>
    </source>
</evidence>
<dbReference type="Proteomes" id="UP001596297">
    <property type="component" value="Unassembled WGS sequence"/>
</dbReference>
<dbReference type="Gene3D" id="3.40.190.10">
    <property type="entry name" value="Periplasmic binding protein-like II"/>
    <property type="match status" value="2"/>
</dbReference>
<evidence type="ECO:0000313" key="3">
    <source>
        <dbReference type="Proteomes" id="UP001596297"/>
    </source>
</evidence>
<protein>
    <submittedName>
        <fullName evidence="2">Thiamine ABC transporter substrate-binding protein</fullName>
    </submittedName>
</protein>
<dbReference type="InterPro" id="IPR005948">
    <property type="entry name" value="ThiB-like"/>
</dbReference>
<name>A0ABW1Y8Z7_9DEIO</name>
<evidence type="ECO:0000313" key="2">
    <source>
        <dbReference type="EMBL" id="MFC6590790.1"/>
    </source>
</evidence>
<proteinExistence type="predicted"/>
<keyword evidence="3" id="KW-1185">Reference proteome</keyword>
<gene>
    <name evidence="2" type="ORF">ACFP81_01230</name>
</gene>
<dbReference type="NCBIfam" id="TIGR01254">
    <property type="entry name" value="sfuA"/>
    <property type="match status" value="1"/>
</dbReference>
<dbReference type="SUPFAM" id="SSF53850">
    <property type="entry name" value="Periplasmic binding protein-like II"/>
    <property type="match status" value="1"/>
</dbReference>
<dbReference type="PANTHER" id="PTHR30006">
    <property type="entry name" value="THIAMINE-BINDING PERIPLASMIC PROTEIN-RELATED"/>
    <property type="match status" value="1"/>
</dbReference>
<accession>A0ABW1Y8Z7</accession>
<keyword evidence="1" id="KW-0732">Signal</keyword>
<dbReference type="RefSeq" id="WP_380081803.1">
    <property type="nucleotide sequence ID" value="NZ_JBHSWD010000001.1"/>
</dbReference>